<dbReference type="EMBL" id="CM002288">
    <property type="protein sequence ID" value="ESW34810.1"/>
    <property type="molecule type" value="Genomic_DNA"/>
</dbReference>
<dbReference type="InterPro" id="IPR056511">
    <property type="entry name" value="IDM1_C"/>
</dbReference>
<dbReference type="eggNOG" id="ENOG502QS7V">
    <property type="taxonomic scope" value="Eukaryota"/>
</dbReference>
<feature type="domain" description="Increased DNA methylation 1 C-terminal" evidence="1">
    <location>
        <begin position="102"/>
        <end position="170"/>
    </location>
</feature>
<dbReference type="GO" id="GO:0000977">
    <property type="term" value="F:RNA polymerase II transcription regulatory region sequence-specific DNA binding"/>
    <property type="evidence" value="ECO:0007669"/>
    <property type="project" value="TreeGrafter"/>
</dbReference>
<organism evidence="2 3">
    <name type="scientific">Phaseolus vulgaris</name>
    <name type="common">Kidney bean</name>
    <name type="synonym">French bean</name>
    <dbReference type="NCBI Taxonomy" id="3885"/>
    <lineage>
        <taxon>Eukaryota</taxon>
        <taxon>Viridiplantae</taxon>
        <taxon>Streptophyta</taxon>
        <taxon>Embryophyta</taxon>
        <taxon>Tracheophyta</taxon>
        <taxon>Spermatophyta</taxon>
        <taxon>Magnoliopsida</taxon>
        <taxon>eudicotyledons</taxon>
        <taxon>Gunneridae</taxon>
        <taxon>Pentapetalae</taxon>
        <taxon>rosids</taxon>
        <taxon>fabids</taxon>
        <taxon>Fabales</taxon>
        <taxon>Fabaceae</taxon>
        <taxon>Papilionoideae</taxon>
        <taxon>50 kb inversion clade</taxon>
        <taxon>NPAAA clade</taxon>
        <taxon>indigoferoid/millettioid clade</taxon>
        <taxon>Phaseoleae</taxon>
        <taxon>Phaseolus</taxon>
    </lineage>
</organism>
<dbReference type="STRING" id="3885.V7CZW0"/>
<evidence type="ECO:0000313" key="2">
    <source>
        <dbReference type="EMBL" id="ESW34810.1"/>
    </source>
</evidence>
<evidence type="ECO:0000259" key="1">
    <source>
        <dbReference type="Pfam" id="PF23209"/>
    </source>
</evidence>
<dbReference type="PANTHER" id="PTHR47025:SF28">
    <property type="entry name" value="ACYL-COA N-ACYLTRANSFERASE WITH RING_FYVE_PHD-TYPE ZINC FINGER DOMAIN-CONTAINING PROTEIN"/>
    <property type="match status" value="1"/>
</dbReference>
<dbReference type="GO" id="GO:0045944">
    <property type="term" value="P:positive regulation of transcription by RNA polymerase II"/>
    <property type="evidence" value="ECO:0007669"/>
    <property type="project" value="TreeGrafter"/>
</dbReference>
<gene>
    <name evidence="2" type="ORF">PHAVU_001G183200g</name>
</gene>
<dbReference type="OMA" id="EECIGYF"/>
<dbReference type="Pfam" id="PF23209">
    <property type="entry name" value="IDM1_C"/>
    <property type="match status" value="1"/>
</dbReference>
<protein>
    <recommendedName>
        <fullName evidence="1">Increased DNA methylation 1 C-terminal domain-containing protein</fullName>
    </recommendedName>
</protein>
<dbReference type="OrthoDB" id="1903104at2759"/>
<accession>V7CZW0</accession>
<dbReference type="GO" id="GO:0042393">
    <property type="term" value="F:histone binding"/>
    <property type="evidence" value="ECO:0007669"/>
    <property type="project" value="TreeGrafter"/>
</dbReference>
<sequence>MTYLKELPEGNWLCCNDCTQIHCTLENLLVRGAERLPESLLGVIKEKQGEKGLEPINDIDAVSIFHECFNPIVDASSGRNLIPAMLYMGGMCVIRSLEECIGYFQTLFSCIERLLAFLNVKNLVLPAAEEAESICTDKFVFSKIKQDQLTNYRRTCNQIVSFKGTNMLHKMVPPCRIINNQS</sequence>
<dbReference type="AlphaFoldDB" id="V7CZW0"/>
<dbReference type="PANTHER" id="PTHR47025">
    <property type="entry name" value="AUTOIMMUNE REGULATOR"/>
    <property type="match status" value="1"/>
</dbReference>
<reference evidence="3" key="1">
    <citation type="journal article" date="2014" name="Nat. Genet.">
        <title>A reference genome for common bean and genome-wide analysis of dual domestications.</title>
        <authorList>
            <person name="Schmutz J."/>
            <person name="McClean P.E."/>
            <person name="Mamidi S."/>
            <person name="Wu G.A."/>
            <person name="Cannon S.B."/>
            <person name="Grimwood J."/>
            <person name="Jenkins J."/>
            <person name="Shu S."/>
            <person name="Song Q."/>
            <person name="Chavarro C."/>
            <person name="Torres-Torres M."/>
            <person name="Geffroy V."/>
            <person name="Moghaddam S.M."/>
            <person name="Gao D."/>
            <person name="Abernathy B."/>
            <person name="Barry K."/>
            <person name="Blair M."/>
            <person name="Brick M.A."/>
            <person name="Chovatia M."/>
            <person name="Gepts P."/>
            <person name="Goodstein D.M."/>
            <person name="Gonzales M."/>
            <person name="Hellsten U."/>
            <person name="Hyten D.L."/>
            <person name="Jia G."/>
            <person name="Kelly J.D."/>
            <person name="Kudrna D."/>
            <person name="Lee R."/>
            <person name="Richard M.M."/>
            <person name="Miklas P.N."/>
            <person name="Osorno J.M."/>
            <person name="Rodrigues J."/>
            <person name="Thareau V."/>
            <person name="Urrea C.A."/>
            <person name="Wang M."/>
            <person name="Yu Y."/>
            <person name="Zhang M."/>
            <person name="Wing R.A."/>
            <person name="Cregan P.B."/>
            <person name="Rokhsar D.S."/>
            <person name="Jackson S.A."/>
        </authorList>
    </citation>
    <scope>NUCLEOTIDE SEQUENCE [LARGE SCALE GENOMIC DNA]</scope>
    <source>
        <strain evidence="3">cv. G19833</strain>
    </source>
</reference>
<dbReference type="Proteomes" id="UP000000226">
    <property type="component" value="Chromosome 1"/>
</dbReference>
<dbReference type="Gramene" id="ESW34810">
    <property type="protein sequence ID" value="ESW34810"/>
    <property type="gene ID" value="PHAVU_001G183200g"/>
</dbReference>
<proteinExistence type="predicted"/>
<name>V7CZW0_PHAVU</name>
<dbReference type="GO" id="GO:0003682">
    <property type="term" value="F:chromatin binding"/>
    <property type="evidence" value="ECO:0007669"/>
    <property type="project" value="TreeGrafter"/>
</dbReference>
<keyword evidence="3" id="KW-1185">Reference proteome</keyword>
<evidence type="ECO:0000313" key="3">
    <source>
        <dbReference type="Proteomes" id="UP000000226"/>
    </source>
</evidence>
<dbReference type="GO" id="GO:0005634">
    <property type="term" value="C:nucleus"/>
    <property type="evidence" value="ECO:0007669"/>
    <property type="project" value="TreeGrafter"/>
</dbReference>